<name>A0A0E9QVY5_ANGAN</name>
<evidence type="ECO:0000313" key="1">
    <source>
        <dbReference type="EMBL" id="JAH20622.1"/>
    </source>
</evidence>
<protein>
    <submittedName>
        <fullName evidence="1">Uncharacterized protein</fullName>
    </submittedName>
</protein>
<accession>A0A0E9QVY5</accession>
<dbReference type="EMBL" id="GBXM01087955">
    <property type="protein sequence ID" value="JAH20622.1"/>
    <property type="molecule type" value="Transcribed_RNA"/>
</dbReference>
<dbReference type="AlphaFoldDB" id="A0A0E9QVY5"/>
<reference evidence="1" key="2">
    <citation type="journal article" date="2015" name="Fish Shellfish Immunol.">
        <title>Early steps in the European eel (Anguilla anguilla)-Vibrio vulnificus interaction in the gills: Role of the RtxA13 toxin.</title>
        <authorList>
            <person name="Callol A."/>
            <person name="Pajuelo D."/>
            <person name="Ebbesson L."/>
            <person name="Teles M."/>
            <person name="MacKenzie S."/>
            <person name="Amaro C."/>
        </authorList>
    </citation>
    <scope>NUCLEOTIDE SEQUENCE</scope>
</reference>
<sequence>MEFRQSRYPGNCTAQSHQASFLTHFVSCEHNLCPEPPNKKHFALP</sequence>
<reference evidence="1" key="1">
    <citation type="submission" date="2014-11" db="EMBL/GenBank/DDBJ databases">
        <authorList>
            <person name="Amaro Gonzalez C."/>
        </authorList>
    </citation>
    <scope>NUCLEOTIDE SEQUENCE</scope>
</reference>
<organism evidence="1">
    <name type="scientific">Anguilla anguilla</name>
    <name type="common">European freshwater eel</name>
    <name type="synonym">Muraena anguilla</name>
    <dbReference type="NCBI Taxonomy" id="7936"/>
    <lineage>
        <taxon>Eukaryota</taxon>
        <taxon>Metazoa</taxon>
        <taxon>Chordata</taxon>
        <taxon>Craniata</taxon>
        <taxon>Vertebrata</taxon>
        <taxon>Euteleostomi</taxon>
        <taxon>Actinopterygii</taxon>
        <taxon>Neopterygii</taxon>
        <taxon>Teleostei</taxon>
        <taxon>Anguilliformes</taxon>
        <taxon>Anguillidae</taxon>
        <taxon>Anguilla</taxon>
    </lineage>
</organism>
<proteinExistence type="predicted"/>